<feature type="active site" description="Proton acceptor" evidence="4">
    <location>
        <position position="159"/>
    </location>
</feature>
<keyword evidence="1 4" id="KW-0378">Hydrolase</keyword>
<evidence type="ECO:0000256" key="4">
    <source>
        <dbReference type="PROSITE-ProRule" id="PRU01161"/>
    </source>
</evidence>
<dbReference type="AlphaFoldDB" id="A0A9D1WGJ9"/>
<feature type="domain" description="PNPLA" evidence="5">
    <location>
        <begin position="6"/>
        <end position="172"/>
    </location>
</feature>
<evidence type="ECO:0000256" key="3">
    <source>
        <dbReference type="ARBA" id="ARBA00023098"/>
    </source>
</evidence>
<dbReference type="InterPro" id="IPR002641">
    <property type="entry name" value="PNPLA_dom"/>
</dbReference>
<keyword evidence="2 4" id="KW-0442">Lipid degradation</keyword>
<protein>
    <submittedName>
        <fullName evidence="6">Patatin family protein</fullName>
    </submittedName>
</protein>
<dbReference type="PANTHER" id="PTHR14226">
    <property type="entry name" value="NEUROPATHY TARGET ESTERASE/SWISS CHEESE D.MELANOGASTER"/>
    <property type="match status" value="1"/>
</dbReference>
<dbReference type="Pfam" id="PF01734">
    <property type="entry name" value="Patatin"/>
    <property type="match status" value="1"/>
</dbReference>
<name>A0A9D1WGJ9_9FIRM</name>
<reference evidence="6" key="1">
    <citation type="journal article" date="2021" name="PeerJ">
        <title>Extensive microbial diversity within the chicken gut microbiome revealed by metagenomics and culture.</title>
        <authorList>
            <person name="Gilroy R."/>
            <person name="Ravi A."/>
            <person name="Getino M."/>
            <person name="Pursley I."/>
            <person name="Horton D.L."/>
            <person name="Alikhan N.F."/>
            <person name="Baker D."/>
            <person name="Gharbi K."/>
            <person name="Hall N."/>
            <person name="Watson M."/>
            <person name="Adriaenssens E.M."/>
            <person name="Foster-Nyarko E."/>
            <person name="Jarju S."/>
            <person name="Secka A."/>
            <person name="Antonio M."/>
            <person name="Oren A."/>
            <person name="Chaudhuri R.R."/>
            <person name="La Ragione R."/>
            <person name="Hildebrand F."/>
            <person name="Pallen M.J."/>
        </authorList>
    </citation>
    <scope>NUCLEOTIDE SEQUENCE</scope>
    <source>
        <strain evidence="6">ChiSjej1B19-8411</strain>
    </source>
</reference>
<organism evidence="6 7">
    <name type="scientific">Candidatus Blautia gallistercoris</name>
    <dbReference type="NCBI Taxonomy" id="2838490"/>
    <lineage>
        <taxon>Bacteria</taxon>
        <taxon>Bacillati</taxon>
        <taxon>Bacillota</taxon>
        <taxon>Clostridia</taxon>
        <taxon>Lachnospirales</taxon>
        <taxon>Lachnospiraceae</taxon>
        <taxon>Blautia</taxon>
    </lineage>
</organism>
<dbReference type="InterPro" id="IPR045943">
    <property type="entry name" value="DUF6363"/>
</dbReference>
<keyword evidence="3 4" id="KW-0443">Lipid metabolism</keyword>
<evidence type="ECO:0000313" key="7">
    <source>
        <dbReference type="Proteomes" id="UP000886817"/>
    </source>
</evidence>
<dbReference type="GO" id="GO:0016787">
    <property type="term" value="F:hydrolase activity"/>
    <property type="evidence" value="ECO:0007669"/>
    <property type="project" value="UniProtKB-UniRule"/>
</dbReference>
<dbReference type="GO" id="GO:0016042">
    <property type="term" value="P:lipid catabolic process"/>
    <property type="evidence" value="ECO:0007669"/>
    <property type="project" value="UniProtKB-UniRule"/>
</dbReference>
<accession>A0A9D1WGJ9</accession>
<reference evidence="6" key="2">
    <citation type="submission" date="2021-04" db="EMBL/GenBank/DDBJ databases">
        <authorList>
            <person name="Gilroy R."/>
        </authorList>
    </citation>
    <scope>NUCLEOTIDE SEQUENCE</scope>
    <source>
        <strain evidence="6">ChiSjej1B19-8411</strain>
    </source>
</reference>
<dbReference type="PROSITE" id="PS51635">
    <property type="entry name" value="PNPLA"/>
    <property type="match status" value="1"/>
</dbReference>
<dbReference type="InterPro" id="IPR050301">
    <property type="entry name" value="NTE"/>
</dbReference>
<feature type="active site" description="Nucleophile" evidence="4">
    <location>
        <position position="39"/>
    </location>
</feature>
<evidence type="ECO:0000256" key="2">
    <source>
        <dbReference type="ARBA" id="ARBA00022963"/>
    </source>
</evidence>
<dbReference type="CDD" id="cd07208">
    <property type="entry name" value="Pat_hypo_Ecoli_yjju_like"/>
    <property type="match status" value="1"/>
</dbReference>
<feature type="short sequence motif" description="GXGXXG" evidence="4">
    <location>
        <begin position="10"/>
        <end position="15"/>
    </location>
</feature>
<dbReference type="Pfam" id="PF19890">
    <property type="entry name" value="DUF6363"/>
    <property type="match status" value="1"/>
</dbReference>
<dbReference type="SUPFAM" id="SSF52151">
    <property type="entry name" value="FabD/lysophospholipase-like"/>
    <property type="match status" value="1"/>
</dbReference>
<evidence type="ECO:0000259" key="5">
    <source>
        <dbReference type="PROSITE" id="PS51635"/>
    </source>
</evidence>
<comment type="caution">
    <text evidence="6">The sequence shown here is derived from an EMBL/GenBank/DDBJ whole genome shotgun (WGS) entry which is preliminary data.</text>
</comment>
<evidence type="ECO:0000313" key="6">
    <source>
        <dbReference type="EMBL" id="HIX58564.1"/>
    </source>
</evidence>
<sequence length="290" mass="32976">MYNMGLILEGGGMRGVYTAGVLDFFLDQEIGFSEIYGVSAGSCHACSYLSKQRKRAFDVNADYLKDPRYCGLRSLLKTGDLFGAEMLYDIIPNQLNPYDHETFMKYPGKFYAVATDCRTGRPRYQQIKDLREDIIWIRASSSMPMVSRMVEIDGVPYLDGGISDSIPLRQSIRNGNAKNVLILTRDASYRKKPGKTAALMRSFYPGYPNLVRQMARRAENYNRTQELIEKGIRAGKVFVIRPKEPVHVGRVEKDREKLEALYRQGYKDAVEAWEDLKNFLAGSEDAEGQD</sequence>
<evidence type="ECO:0000256" key="1">
    <source>
        <dbReference type="ARBA" id="ARBA00022801"/>
    </source>
</evidence>
<dbReference type="Proteomes" id="UP000886817">
    <property type="component" value="Unassembled WGS sequence"/>
</dbReference>
<dbReference type="InterPro" id="IPR016035">
    <property type="entry name" value="Acyl_Trfase/lysoPLipase"/>
</dbReference>
<dbReference type="EMBL" id="DXEX01000063">
    <property type="protein sequence ID" value="HIX58564.1"/>
    <property type="molecule type" value="Genomic_DNA"/>
</dbReference>
<feature type="short sequence motif" description="GXSXG" evidence="4">
    <location>
        <begin position="37"/>
        <end position="41"/>
    </location>
</feature>
<feature type="short sequence motif" description="DGA/G" evidence="4">
    <location>
        <begin position="159"/>
        <end position="161"/>
    </location>
</feature>
<proteinExistence type="predicted"/>
<gene>
    <name evidence="6" type="ORF">IAA45_02480</name>
</gene>
<dbReference type="Gene3D" id="3.40.1090.10">
    <property type="entry name" value="Cytosolic phospholipase A2 catalytic domain"/>
    <property type="match status" value="2"/>
</dbReference>
<dbReference type="InterPro" id="IPR037483">
    <property type="entry name" value="YjjU-like"/>
</dbReference>
<dbReference type="PANTHER" id="PTHR14226:SF25">
    <property type="entry name" value="PHOSPHOESTERASE"/>
    <property type="match status" value="1"/>
</dbReference>